<gene>
    <name evidence="6" type="ORF">D8S82_32325</name>
</gene>
<dbReference type="GO" id="GO:0016491">
    <property type="term" value="F:oxidoreductase activity"/>
    <property type="evidence" value="ECO:0007669"/>
    <property type="project" value="UniProtKB-KW"/>
</dbReference>
<evidence type="ECO:0000313" key="7">
    <source>
        <dbReference type="Proteomes" id="UP000315759"/>
    </source>
</evidence>
<evidence type="ECO:0000256" key="4">
    <source>
        <dbReference type="PIRSR" id="PIRSR601613-1"/>
    </source>
</evidence>
<dbReference type="Gene3D" id="3.50.50.60">
    <property type="entry name" value="FAD/NAD(P)-binding domain"/>
    <property type="match status" value="1"/>
</dbReference>
<proteinExistence type="inferred from homology"/>
<dbReference type="InterPro" id="IPR001613">
    <property type="entry name" value="Flavin_amine_oxidase"/>
</dbReference>
<dbReference type="SUPFAM" id="SSF51905">
    <property type="entry name" value="FAD/NAD(P)-binding domain"/>
    <property type="match status" value="1"/>
</dbReference>
<dbReference type="EMBL" id="VIFX01000076">
    <property type="protein sequence ID" value="TQR82409.1"/>
    <property type="molecule type" value="Genomic_DNA"/>
</dbReference>
<dbReference type="InterPro" id="IPR050703">
    <property type="entry name" value="Flavin_MAO"/>
</dbReference>
<feature type="binding site" evidence="4">
    <location>
        <begin position="41"/>
        <end position="42"/>
    </location>
    <ligand>
        <name>FAD</name>
        <dbReference type="ChEBI" id="CHEBI:57692"/>
    </ligand>
</feature>
<comment type="caution">
    <text evidence="6">The sequence shown here is derived from an EMBL/GenBank/DDBJ whole genome shotgun (WGS) entry which is preliminary data.</text>
</comment>
<sequence length="467" mass="49649">MSTATPRPAAVPNVIVVGAGLSGMTAAYTLAARGLEVIVVEAKDRVGGRTHSDPDYEGGPLDLGGMLIGVTHDRSRRLGETLGLTWAHARPEGRMTYRVNGDVILAPDSSYPTTIDGSDGFDVKLAEAYGKFDVLAARVGADGPWDTAFDRELDMMTVATWLELNVPDPVVRRIVDTDLNIIVGAATSEISMLFWAQYVAKCENMHALQVTANDALWIGGAQQISQRIAEQPGITLVTESPVTSVQYTDDSVTVHTKKSAYTAAHAIIAVPPASANAIAYIPELPLQRRQLQARAPMGRESKVQMRYPSPFWRESHQSGEVFDLDLGYLALDVTRPGDLSATIVAFIGGKDYDAWFALGDTGRRQAVIESLVATLGPAASEPLSYHETDWPSIPYTLGAPVTVMPPGLLSSIGTALNAPIGPLRFAGTEAAPMWTGYMEGAVRAGEAAAQSILDSLATSATTAAGSR</sequence>
<dbReference type="PRINTS" id="PR00757">
    <property type="entry name" value="AMINEOXDASEF"/>
</dbReference>
<dbReference type="SUPFAM" id="SSF54373">
    <property type="entry name" value="FAD-linked reductases, C-terminal domain"/>
    <property type="match status" value="1"/>
</dbReference>
<dbReference type="InterPro" id="IPR036188">
    <property type="entry name" value="FAD/NAD-bd_sf"/>
</dbReference>
<dbReference type="InterPro" id="IPR002937">
    <property type="entry name" value="Amino_oxidase"/>
</dbReference>
<dbReference type="Pfam" id="PF01593">
    <property type="entry name" value="Amino_oxidase"/>
    <property type="match status" value="1"/>
</dbReference>
<feature type="binding site" evidence="4">
    <location>
        <position position="242"/>
    </location>
    <ligand>
        <name>FAD</name>
        <dbReference type="ChEBI" id="CHEBI:57692"/>
    </ligand>
</feature>
<evidence type="ECO:0000256" key="3">
    <source>
        <dbReference type="ARBA" id="ARBA00023002"/>
    </source>
</evidence>
<evidence type="ECO:0000259" key="5">
    <source>
        <dbReference type="Pfam" id="PF01593"/>
    </source>
</evidence>
<keyword evidence="3" id="KW-0560">Oxidoreductase</keyword>
<evidence type="ECO:0000256" key="1">
    <source>
        <dbReference type="ARBA" id="ARBA00001974"/>
    </source>
</evidence>
<name>A0A544VR10_9MYCO</name>
<dbReference type="PANTHER" id="PTHR43563">
    <property type="entry name" value="AMINE OXIDASE"/>
    <property type="match status" value="1"/>
</dbReference>
<feature type="binding site" evidence="4">
    <location>
        <position position="429"/>
    </location>
    <ligand>
        <name>FAD</name>
        <dbReference type="ChEBI" id="CHEBI:57692"/>
    </ligand>
</feature>
<feature type="binding site" evidence="4">
    <location>
        <position position="346"/>
    </location>
    <ligand>
        <name>substrate</name>
    </ligand>
</feature>
<keyword evidence="7" id="KW-1185">Reference proteome</keyword>
<evidence type="ECO:0000256" key="2">
    <source>
        <dbReference type="ARBA" id="ARBA00005995"/>
    </source>
</evidence>
<dbReference type="Gene3D" id="3.90.660.10">
    <property type="match status" value="1"/>
</dbReference>
<comment type="cofactor">
    <cofactor evidence="1">
        <name>FAD</name>
        <dbReference type="ChEBI" id="CHEBI:57692"/>
    </cofactor>
</comment>
<comment type="similarity">
    <text evidence="2">Belongs to the flavin monoamine oxidase family.</text>
</comment>
<organism evidence="6 7">
    <name type="scientific">Mycolicibacterium hodleri</name>
    <dbReference type="NCBI Taxonomy" id="49897"/>
    <lineage>
        <taxon>Bacteria</taxon>
        <taxon>Bacillati</taxon>
        <taxon>Actinomycetota</taxon>
        <taxon>Actinomycetes</taxon>
        <taxon>Mycobacteriales</taxon>
        <taxon>Mycobacteriaceae</taxon>
        <taxon>Mycolicibacterium</taxon>
    </lineage>
</organism>
<dbReference type="RefSeq" id="WP_142555998.1">
    <property type="nucleotide sequence ID" value="NZ_VIFX01000076.1"/>
</dbReference>
<dbReference type="PANTHER" id="PTHR43563:SF1">
    <property type="entry name" value="AMINE OXIDASE [FLAVIN-CONTAINING] B"/>
    <property type="match status" value="1"/>
</dbReference>
<dbReference type="AlphaFoldDB" id="A0A544VR10"/>
<feature type="binding site" evidence="4">
    <location>
        <position position="22"/>
    </location>
    <ligand>
        <name>FAD</name>
        <dbReference type="ChEBI" id="CHEBI:57692"/>
    </ligand>
</feature>
<dbReference type="Gene3D" id="1.10.405.10">
    <property type="entry name" value="Guanine Nucleotide Dissociation Inhibitor, domain 1"/>
    <property type="match status" value="1"/>
</dbReference>
<evidence type="ECO:0000313" key="6">
    <source>
        <dbReference type="EMBL" id="TQR82409.1"/>
    </source>
</evidence>
<reference evidence="6 7" key="1">
    <citation type="submission" date="2018-10" db="EMBL/GenBank/DDBJ databases">
        <title>Draft genome of Mycobacterium hodleri strain B.</title>
        <authorList>
            <person name="Amande T.J."/>
            <person name="Mcgenity T.J."/>
        </authorList>
    </citation>
    <scope>NUCLEOTIDE SEQUENCE [LARGE SCALE GENOMIC DNA]</scope>
    <source>
        <strain evidence="6 7">B</strain>
    </source>
</reference>
<protein>
    <submittedName>
        <fullName evidence="6">FAD-dependent oxidoreductase</fullName>
    </submittedName>
</protein>
<accession>A0A544VR10</accession>
<dbReference type="Proteomes" id="UP000315759">
    <property type="component" value="Unassembled WGS sequence"/>
</dbReference>
<feature type="domain" description="Amine oxidase" evidence="5">
    <location>
        <begin position="21"/>
        <end position="453"/>
    </location>
</feature>